<keyword evidence="3" id="KW-0378">Hydrolase</keyword>
<dbReference type="GO" id="GO:0008270">
    <property type="term" value="F:zinc ion binding"/>
    <property type="evidence" value="ECO:0007669"/>
    <property type="project" value="InterPro"/>
</dbReference>
<dbReference type="Pfam" id="PF01844">
    <property type="entry name" value="HNH"/>
    <property type="match status" value="1"/>
</dbReference>
<keyword evidence="4" id="KW-1185">Reference proteome</keyword>
<protein>
    <submittedName>
        <fullName evidence="3">HNH endonuclease</fullName>
    </submittedName>
</protein>
<keyword evidence="3" id="KW-0255">Endonuclease</keyword>
<dbReference type="AlphaFoldDB" id="A0A4U1JAK8"/>
<dbReference type="OrthoDB" id="9802901at2"/>
<evidence type="ECO:0000313" key="4">
    <source>
        <dbReference type="Proteomes" id="UP000309215"/>
    </source>
</evidence>
<evidence type="ECO:0000259" key="2">
    <source>
        <dbReference type="SMART" id="SM00507"/>
    </source>
</evidence>
<dbReference type="EMBL" id="SSMQ01000027">
    <property type="protein sequence ID" value="TKD03854.1"/>
    <property type="molecule type" value="Genomic_DNA"/>
</dbReference>
<proteinExistence type="predicted"/>
<evidence type="ECO:0000313" key="3">
    <source>
        <dbReference type="EMBL" id="TKD03854.1"/>
    </source>
</evidence>
<accession>A0A4U1JAK8</accession>
<feature type="compositionally biased region" description="Low complexity" evidence="1">
    <location>
        <begin position="29"/>
        <end position="65"/>
    </location>
</feature>
<dbReference type="Proteomes" id="UP000309215">
    <property type="component" value="Unassembled WGS sequence"/>
</dbReference>
<evidence type="ECO:0000256" key="1">
    <source>
        <dbReference type="SAM" id="MobiDB-lite"/>
    </source>
</evidence>
<name>A0A4U1JAK8_9BACT</name>
<dbReference type="GO" id="GO:0004519">
    <property type="term" value="F:endonuclease activity"/>
    <property type="evidence" value="ECO:0007669"/>
    <property type="project" value="UniProtKB-KW"/>
</dbReference>
<gene>
    <name evidence="3" type="ORF">E8A74_24735</name>
</gene>
<organism evidence="3 4">
    <name type="scientific">Polyangium fumosum</name>
    <dbReference type="NCBI Taxonomy" id="889272"/>
    <lineage>
        <taxon>Bacteria</taxon>
        <taxon>Pseudomonadati</taxon>
        <taxon>Myxococcota</taxon>
        <taxon>Polyangia</taxon>
        <taxon>Polyangiales</taxon>
        <taxon>Polyangiaceae</taxon>
        <taxon>Polyangium</taxon>
    </lineage>
</organism>
<keyword evidence="3" id="KW-0540">Nuclease</keyword>
<feature type="compositionally biased region" description="Basic and acidic residues" evidence="1">
    <location>
        <begin position="70"/>
        <end position="102"/>
    </location>
</feature>
<feature type="domain" description="HNH nuclease" evidence="2">
    <location>
        <begin position="73"/>
        <end position="136"/>
    </location>
</feature>
<dbReference type="InterPro" id="IPR002711">
    <property type="entry name" value="HNH"/>
</dbReference>
<dbReference type="GO" id="GO:0003676">
    <property type="term" value="F:nucleic acid binding"/>
    <property type="evidence" value="ECO:0007669"/>
    <property type="project" value="InterPro"/>
</dbReference>
<dbReference type="CDD" id="cd00085">
    <property type="entry name" value="HNHc"/>
    <property type="match status" value="1"/>
</dbReference>
<comment type="caution">
    <text evidence="3">The sequence shown here is derived from an EMBL/GenBank/DDBJ whole genome shotgun (WGS) entry which is preliminary data.</text>
</comment>
<dbReference type="SMART" id="SM00507">
    <property type="entry name" value="HNHc"/>
    <property type="match status" value="1"/>
</dbReference>
<feature type="region of interest" description="Disordered" evidence="1">
    <location>
        <begin position="1"/>
        <end position="153"/>
    </location>
</feature>
<dbReference type="InterPro" id="IPR003615">
    <property type="entry name" value="HNH_nuc"/>
</dbReference>
<sequence>MPVFLPSAAGGPGGFLRRPKLPGPPAASPPKAAAPPRGTTVTTTTKPVSTAAGGTQPAPAASASPRVRTPTREQREAALARSKGPDGVERCTHCDTPLERQAGKPNSAEIDHRKPFVKGGQTTDSNLDAACRTCNRSKGPKELGAEWTPPNKR</sequence>
<dbReference type="Gene3D" id="1.10.30.50">
    <property type="match status" value="1"/>
</dbReference>
<reference evidence="3 4" key="1">
    <citation type="submission" date="2019-04" db="EMBL/GenBank/DDBJ databases">
        <authorList>
            <person name="Li Y."/>
            <person name="Wang J."/>
        </authorList>
    </citation>
    <scope>NUCLEOTIDE SEQUENCE [LARGE SCALE GENOMIC DNA]</scope>
    <source>
        <strain evidence="3 4">DSM 14668</strain>
    </source>
</reference>